<dbReference type="RefSeq" id="WP_113889046.1">
    <property type="nucleotide sequence ID" value="NZ_QNRK01000009.1"/>
</dbReference>
<dbReference type="Proteomes" id="UP000253529">
    <property type="component" value="Unassembled WGS sequence"/>
</dbReference>
<accession>A0A366FI58</accession>
<sequence>MAALASASASLTADALAASFKQGRKVAPKVAAVHAALALSNDIRKGTSGDPHGMGRNNRPRQALRPSPGSLIRRLRRAAAKANDFCFS</sequence>
<feature type="region of interest" description="Disordered" evidence="1">
    <location>
        <begin position="43"/>
        <end position="69"/>
    </location>
</feature>
<dbReference type="EMBL" id="QNRK01000009">
    <property type="protein sequence ID" value="RBP14363.1"/>
    <property type="molecule type" value="Genomic_DNA"/>
</dbReference>
<proteinExistence type="predicted"/>
<reference evidence="2 3" key="1">
    <citation type="submission" date="2018-06" db="EMBL/GenBank/DDBJ databases">
        <title>Genomic Encyclopedia of Type Strains, Phase IV (KMG-IV): sequencing the most valuable type-strain genomes for metagenomic binning, comparative biology and taxonomic classification.</title>
        <authorList>
            <person name="Goeker M."/>
        </authorList>
    </citation>
    <scope>NUCLEOTIDE SEQUENCE [LARGE SCALE GENOMIC DNA]</scope>
    <source>
        <strain evidence="2 3">DSM 24875</strain>
    </source>
</reference>
<gene>
    <name evidence="2" type="ORF">DFR50_109116</name>
</gene>
<name>A0A366FI58_9HYPH</name>
<protein>
    <submittedName>
        <fullName evidence="2">Uncharacterized protein</fullName>
    </submittedName>
</protein>
<dbReference type="AlphaFoldDB" id="A0A366FI58"/>
<keyword evidence="3" id="KW-1185">Reference proteome</keyword>
<evidence type="ECO:0000313" key="2">
    <source>
        <dbReference type="EMBL" id="RBP14363.1"/>
    </source>
</evidence>
<evidence type="ECO:0000256" key="1">
    <source>
        <dbReference type="SAM" id="MobiDB-lite"/>
    </source>
</evidence>
<comment type="caution">
    <text evidence="2">The sequence shown here is derived from an EMBL/GenBank/DDBJ whole genome shotgun (WGS) entry which is preliminary data.</text>
</comment>
<organism evidence="2 3">
    <name type="scientific">Roseiarcus fermentans</name>
    <dbReference type="NCBI Taxonomy" id="1473586"/>
    <lineage>
        <taxon>Bacteria</taxon>
        <taxon>Pseudomonadati</taxon>
        <taxon>Pseudomonadota</taxon>
        <taxon>Alphaproteobacteria</taxon>
        <taxon>Hyphomicrobiales</taxon>
        <taxon>Roseiarcaceae</taxon>
        <taxon>Roseiarcus</taxon>
    </lineage>
</organism>
<evidence type="ECO:0000313" key="3">
    <source>
        <dbReference type="Proteomes" id="UP000253529"/>
    </source>
</evidence>